<proteinExistence type="inferred from homology"/>
<dbReference type="GO" id="GO:0016020">
    <property type="term" value="C:membrane"/>
    <property type="evidence" value="ECO:0007669"/>
    <property type="project" value="UniProtKB-SubCell"/>
</dbReference>
<comment type="caution">
    <text evidence="9">The sequence shown here is derived from an EMBL/GenBank/DDBJ whole genome shotgun (WGS) entry which is preliminary data.</text>
</comment>
<protein>
    <recommendedName>
        <fullName evidence="8">Rhodopsin domain-containing protein</fullName>
    </recommendedName>
</protein>
<dbReference type="InterPro" id="IPR052337">
    <property type="entry name" value="SAT4-like"/>
</dbReference>
<evidence type="ECO:0000256" key="6">
    <source>
        <dbReference type="SAM" id="MobiDB-lite"/>
    </source>
</evidence>
<comment type="similarity">
    <text evidence="5">Belongs to the SAT4 family.</text>
</comment>
<feature type="region of interest" description="Disordered" evidence="6">
    <location>
        <begin position="313"/>
        <end position="357"/>
    </location>
</feature>
<feature type="transmembrane region" description="Helical" evidence="7">
    <location>
        <begin position="44"/>
        <end position="68"/>
    </location>
</feature>
<feature type="compositionally biased region" description="Basic and acidic residues" evidence="6">
    <location>
        <begin position="313"/>
        <end position="336"/>
    </location>
</feature>
<keyword evidence="10" id="KW-1185">Reference proteome</keyword>
<evidence type="ECO:0000256" key="3">
    <source>
        <dbReference type="ARBA" id="ARBA00022989"/>
    </source>
</evidence>
<keyword evidence="3 7" id="KW-1133">Transmembrane helix</keyword>
<evidence type="ECO:0000313" key="10">
    <source>
        <dbReference type="Proteomes" id="UP000481861"/>
    </source>
</evidence>
<gene>
    <name evidence="9" type="ORF">BDV95DRAFT_603142</name>
</gene>
<evidence type="ECO:0000256" key="7">
    <source>
        <dbReference type="SAM" id="Phobius"/>
    </source>
</evidence>
<feature type="compositionally biased region" description="Basic and acidic residues" evidence="6">
    <location>
        <begin position="348"/>
        <end position="357"/>
    </location>
</feature>
<dbReference type="AlphaFoldDB" id="A0A7C8IBU0"/>
<comment type="subcellular location">
    <subcellularLocation>
        <location evidence="1">Membrane</location>
        <topology evidence="1">Multi-pass membrane protein</topology>
    </subcellularLocation>
</comment>
<feature type="transmembrane region" description="Helical" evidence="7">
    <location>
        <begin position="204"/>
        <end position="223"/>
    </location>
</feature>
<evidence type="ECO:0000256" key="2">
    <source>
        <dbReference type="ARBA" id="ARBA00022692"/>
    </source>
</evidence>
<feature type="domain" description="Rhodopsin" evidence="8">
    <location>
        <begin position="28"/>
        <end position="262"/>
    </location>
</feature>
<dbReference type="EMBL" id="JAADJZ010000004">
    <property type="protein sequence ID" value="KAF2875737.1"/>
    <property type="molecule type" value="Genomic_DNA"/>
</dbReference>
<feature type="transmembrane region" description="Helical" evidence="7">
    <location>
        <begin position="12"/>
        <end position="32"/>
    </location>
</feature>
<evidence type="ECO:0000256" key="5">
    <source>
        <dbReference type="ARBA" id="ARBA00038359"/>
    </source>
</evidence>
<reference evidence="9 10" key="1">
    <citation type="submission" date="2020-01" db="EMBL/GenBank/DDBJ databases">
        <authorList>
            <consortium name="DOE Joint Genome Institute"/>
            <person name="Haridas S."/>
            <person name="Albert R."/>
            <person name="Binder M."/>
            <person name="Bloem J."/>
            <person name="Labutti K."/>
            <person name="Salamov A."/>
            <person name="Andreopoulos B."/>
            <person name="Baker S.E."/>
            <person name="Barry K."/>
            <person name="Bills G."/>
            <person name="Bluhm B.H."/>
            <person name="Cannon C."/>
            <person name="Castanera R."/>
            <person name="Culley D.E."/>
            <person name="Daum C."/>
            <person name="Ezra D."/>
            <person name="Gonzalez J.B."/>
            <person name="Henrissat B."/>
            <person name="Kuo A."/>
            <person name="Liang C."/>
            <person name="Lipzen A."/>
            <person name="Lutzoni F."/>
            <person name="Magnuson J."/>
            <person name="Mondo S."/>
            <person name="Nolan M."/>
            <person name="Ohm R."/>
            <person name="Pangilinan J."/>
            <person name="Park H.-J.H."/>
            <person name="Ramirez L."/>
            <person name="Alfaro M."/>
            <person name="Sun H."/>
            <person name="Tritt A."/>
            <person name="Yoshinaga Y."/>
            <person name="Zwiers L.-H.L."/>
            <person name="Turgeon B.G."/>
            <person name="Goodwin S.B."/>
            <person name="Spatafora J.W."/>
            <person name="Crous P.W."/>
            <person name="Grigoriev I.V."/>
        </authorList>
    </citation>
    <scope>NUCLEOTIDE SEQUENCE [LARGE SCALE GENOMIC DNA]</scope>
    <source>
        <strain evidence="9 10">CBS 611.86</strain>
    </source>
</reference>
<keyword evidence="2 7" id="KW-0812">Transmembrane</keyword>
<keyword evidence="4 7" id="KW-0472">Membrane</keyword>
<feature type="region of interest" description="Disordered" evidence="6">
    <location>
        <begin position="276"/>
        <end position="299"/>
    </location>
</feature>
<feature type="transmembrane region" description="Helical" evidence="7">
    <location>
        <begin position="123"/>
        <end position="150"/>
    </location>
</feature>
<evidence type="ECO:0000256" key="1">
    <source>
        <dbReference type="ARBA" id="ARBA00004141"/>
    </source>
</evidence>
<dbReference type="OrthoDB" id="10017208at2759"/>
<dbReference type="Proteomes" id="UP000481861">
    <property type="component" value="Unassembled WGS sequence"/>
</dbReference>
<feature type="transmembrane region" description="Helical" evidence="7">
    <location>
        <begin position="170"/>
        <end position="192"/>
    </location>
</feature>
<dbReference type="Pfam" id="PF20684">
    <property type="entry name" value="Fung_rhodopsin"/>
    <property type="match status" value="1"/>
</dbReference>
<sequence>MGLVSGKAASFIVISCLLLPLSAGAVFLRVLASRTRKQALKPQDYLVFLSFFCLVGYVIGKYFAIGYGGHGRHVKELNFDEIVITLKLFFAGQWFWATSVASFRVAILLTYMEIFRQKSFRRVAITTAAVVVAYWVACVFTISLLCRPIAYNWNRKIKGGTCGNTTAIELFSGAFNMVVDIWVVFLPLPLVWRLQMTKQKKWGVTVSFALGLLTAGINLGRLIDTVTCPARPDFSYCGLDSSILITAEMSGGILVACVPTFGVIFFANRGNRSGKSYPKDGTGTIGSKPIKMKRSPGATLDSNLFSKTESRWAEDEVAEELTKDPADMGTHHRDSMGRSTGGDSDQLAEQHARTLTV</sequence>
<accession>A0A7C8IBU0</accession>
<organism evidence="9 10">
    <name type="scientific">Massariosphaeria phaeospora</name>
    <dbReference type="NCBI Taxonomy" id="100035"/>
    <lineage>
        <taxon>Eukaryota</taxon>
        <taxon>Fungi</taxon>
        <taxon>Dikarya</taxon>
        <taxon>Ascomycota</taxon>
        <taxon>Pezizomycotina</taxon>
        <taxon>Dothideomycetes</taxon>
        <taxon>Pleosporomycetidae</taxon>
        <taxon>Pleosporales</taxon>
        <taxon>Pleosporales incertae sedis</taxon>
        <taxon>Massariosphaeria</taxon>
    </lineage>
</organism>
<evidence type="ECO:0000313" key="9">
    <source>
        <dbReference type="EMBL" id="KAF2875737.1"/>
    </source>
</evidence>
<dbReference type="PANTHER" id="PTHR33048">
    <property type="entry name" value="PTH11-LIKE INTEGRAL MEMBRANE PROTEIN (AFU_ORTHOLOGUE AFUA_5G11245)"/>
    <property type="match status" value="1"/>
</dbReference>
<evidence type="ECO:0000256" key="4">
    <source>
        <dbReference type="ARBA" id="ARBA00023136"/>
    </source>
</evidence>
<evidence type="ECO:0000259" key="8">
    <source>
        <dbReference type="Pfam" id="PF20684"/>
    </source>
</evidence>
<name>A0A7C8IBU0_9PLEO</name>
<feature type="transmembrane region" description="Helical" evidence="7">
    <location>
        <begin position="243"/>
        <end position="267"/>
    </location>
</feature>
<feature type="transmembrane region" description="Helical" evidence="7">
    <location>
        <begin position="88"/>
        <end position="111"/>
    </location>
</feature>
<dbReference type="PANTHER" id="PTHR33048:SF47">
    <property type="entry name" value="INTEGRAL MEMBRANE PROTEIN-RELATED"/>
    <property type="match status" value="1"/>
</dbReference>
<dbReference type="InterPro" id="IPR049326">
    <property type="entry name" value="Rhodopsin_dom_fungi"/>
</dbReference>